<reference evidence="1" key="1">
    <citation type="submission" date="2021-06" db="EMBL/GenBank/DDBJ databases">
        <authorList>
            <person name="Criscuolo A."/>
        </authorList>
    </citation>
    <scope>NUCLEOTIDE SEQUENCE</scope>
    <source>
        <strain evidence="1">CIP111600</strain>
    </source>
</reference>
<proteinExistence type="predicted"/>
<keyword evidence="2" id="KW-1185">Reference proteome</keyword>
<evidence type="ECO:0000313" key="2">
    <source>
        <dbReference type="Proteomes" id="UP000693672"/>
    </source>
</evidence>
<dbReference type="RefSeq" id="WP_218089907.1">
    <property type="nucleotide sequence ID" value="NZ_CAJVAS010000001.1"/>
</dbReference>
<dbReference type="AlphaFoldDB" id="A0A916JS68"/>
<name>A0A916JS68_9BACL</name>
<dbReference type="EMBL" id="CAJVAS010000001">
    <property type="protein sequence ID" value="CAG7596142.1"/>
    <property type="molecule type" value="Genomic_DNA"/>
</dbReference>
<sequence>MGATHGLQANIRLEMEQVLADFVPVLQSWTENGTDRLIDPFETVYSENYAPANAAVIYASVYRSSGNPIHLESCLAMVRRSAELLRIRAGISPFCRVFLYHYSMMALLLLPDEARSGVTGEFAEFYARYEDDCKQVNTNCAALQWGSELYVQSLGFREADGAKLEHLLQYIERAQSPEGFINDEVTHAAALDGMPIAYHAFTLFLLFSSVVAAGGRLPAQGEPCQARAFTIIGRGLTWLMHCATEDGTFAMIERSSHQMFTWGVYVALLSGSTADNDTALFRKAWEYWLSFRHEDGSYGCTPNWLPHELRTGFESYTHVNMYNNLGLTGIAVALKVLEAPDAWRDKLPLFQIQSDCAFIDEDSGYAFFRKGMHYMACSLRMHNRKYAPAMQGFHYRMSGIRFPLAEPRFKAADVDNRQFLAEGVWEGFLLKDAAGALYFPDSTDNVDAQFTDVGIELLLDTPQYRCTKRISTVENGFSWRYRIELKQDFADCRHVLPFIVHDGRNGTKVLEKSATRMDVAYRGQRFTLTCSRSDQIGMQLYRSLLSVSGAAANVHAVITGPYEAGAVLEWETRLQVRYDQEGGD</sequence>
<protein>
    <submittedName>
        <fullName evidence="1">Uncharacterized protein</fullName>
    </submittedName>
</protein>
<organism evidence="1 2">
    <name type="scientific">Paenibacillus solanacearum</name>
    <dbReference type="NCBI Taxonomy" id="2048548"/>
    <lineage>
        <taxon>Bacteria</taxon>
        <taxon>Bacillati</taxon>
        <taxon>Bacillota</taxon>
        <taxon>Bacilli</taxon>
        <taxon>Bacillales</taxon>
        <taxon>Paenibacillaceae</taxon>
        <taxon>Paenibacillus</taxon>
    </lineage>
</organism>
<evidence type="ECO:0000313" key="1">
    <source>
        <dbReference type="EMBL" id="CAG7596142.1"/>
    </source>
</evidence>
<accession>A0A916JS68</accession>
<gene>
    <name evidence="1" type="ORF">PAESOLCIP111_00070</name>
</gene>
<comment type="caution">
    <text evidence="1">The sequence shown here is derived from an EMBL/GenBank/DDBJ whole genome shotgun (WGS) entry which is preliminary data.</text>
</comment>
<dbReference type="Proteomes" id="UP000693672">
    <property type="component" value="Unassembled WGS sequence"/>
</dbReference>